<comment type="caution">
    <text evidence="2">The sequence shown here is derived from an EMBL/GenBank/DDBJ whole genome shotgun (WGS) entry which is preliminary data.</text>
</comment>
<keyword evidence="3" id="KW-1185">Reference proteome</keyword>
<feature type="region of interest" description="Disordered" evidence="1">
    <location>
        <begin position="133"/>
        <end position="181"/>
    </location>
</feature>
<gene>
    <name evidence="2" type="ORF">CYCCA115_LOCUS23208</name>
</gene>
<dbReference type="AlphaFoldDB" id="A0AAD2GCF6"/>
<proteinExistence type="predicted"/>
<feature type="region of interest" description="Disordered" evidence="1">
    <location>
        <begin position="1"/>
        <end position="104"/>
    </location>
</feature>
<dbReference type="Proteomes" id="UP001295423">
    <property type="component" value="Unassembled WGS sequence"/>
</dbReference>
<evidence type="ECO:0000256" key="1">
    <source>
        <dbReference type="SAM" id="MobiDB-lite"/>
    </source>
</evidence>
<protein>
    <submittedName>
        <fullName evidence="2">Uncharacterized protein</fullName>
    </submittedName>
</protein>
<feature type="compositionally biased region" description="Low complexity" evidence="1">
    <location>
        <begin position="141"/>
        <end position="154"/>
    </location>
</feature>
<sequence>MSNNNNTKLSSPKTKQRASKTINKSSNEGFQESRIGELATAKTPISPETLKSSSAWQHASLMLKQQQMSSTLKSSEERDQDQSSESGRAAYESSTHPSYGGYDGARMGTASCWDSFQSIFMIPQGLAEIKASHATTLGDPNSNHNASRNASRTSKFSNGQIEQTSRRSQGSLPKTSLSGGL</sequence>
<feature type="compositionally biased region" description="Polar residues" evidence="1">
    <location>
        <begin position="1"/>
        <end position="30"/>
    </location>
</feature>
<feature type="compositionally biased region" description="Polar residues" evidence="1">
    <location>
        <begin position="155"/>
        <end position="181"/>
    </location>
</feature>
<dbReference type="EMBL" id="CAKOGP040002380">
    <property type="protein sequence ID" value="CAJ1968375.1"/>
    <property type="molecule type" value="Genomic_DNA"/>
</dbReference>
<evidence type="ECO:0000313" key="3">
    <source>
        <dbReference type="Proteomes" id="UP001295423"/>
    </source>
</evidence>
<evidence type="ECO:0000313" key="2">
    <source>
        <dbReference type="EMBL" id="CAJ1968375.1"/>
    </source>
</evidence>
<organism evidence="2 3">
    <name type="scientific">Cylindrotheca closterium</name>
    <dbReference type="NCBI Taxonomy" id="2856"/>
    <lineage>
        <taxon>Eukaryota</taxon>
        <taxon>Sar</taxon>
        <taxon>Stramenopiles</taxon>
        <taxon>Ochrophyta</taxon>
        <taxon>Bacillariophyta</taxon>
        <taxon>Bacillariophyceae</taxon>
        <taxon>Bacillariophycidae</taxon>
        <taxon>Bacillariales</taxon>
        <taxon>Bacillariaceae</taxon>
        <taxon>Cylindrotheca</taxon>
    </lineage>
</organism>
<name>A0AAD2GCF6_9STRA</name>
<accession>A0AAD2GCF6</accession>
<feature type="compositionally biased region" description="Polar residues" evidence="1">
    <location>
        <begin position="49"/>
        <end position="73"/>
    </location>
</feature>
<reference evidence="2" key="1">
    <citation type="submission" date="2023-08" db="EMBL/GenBank/DDBJ databases">
        <authorList>
            <person name="Audoor S."/>
            <person name="Bilcke G."/>
        </authorList>
    </citation>
    <scope>NUCLEOTIDE SEQUENCE</scope>
</reference>